<dbReference type="Proteomes" id="UP000054709">
    <property type="component" value="Unassembled WGS sequence"/>
</dbReference>
<evidence type="ECO:0000256" key="2">
    <source>
        <dbReference type="ARBA" id="ARBA00022833"/>
    </source>
</evidence>
<dbReference type="GO" id="GO:0016491">
    <property type="term" value="F:oxidoreductase activity"/>
    <property type="evidence" value="ECO:0007669"/>
    <property type="project" value="UniProtKB-KW"/>
</dbReference>
<dbReference type="SUPFAM" id="SSF50129">
    <property type="entry name" value="GroES-like"/>
    <property type="match status" value="1"/>
</dbReference>
<dbReference type="AlphaFoldDB" id="A0A0W1B1L9"/>
<gene>
    <name evidence="6" type="ORF">UQ64_11740</name>
</gene>
<evidence type="ECO:0000256" key="3">
    <source>
        <dbReference type="ARBA" id="ARBA00023002"/>
    </source>
</evidence>
<evidence type="ECO:0000256" key="1">
    <source>
        <dbReference type="ARBA" id="ARBA00022723"/>
    </source>
</evidence>
<sequence length="343" mass="37769">MKALVYTAPKTVELMEMEEPNIQSDTQVKVKIYGSGICGTDLNVIKGKIFANKGTVIGHEGVGTVVEVGKWVRSVSVGDRVIVDPTQACGVCHYCRKSQFCYCENFEDHQVGMTIHGTFAEYYVGEEKYMYKIPNAMSWETAMLIEPLGCVLNTFLKAEIKPSDSVVVLGSGAIGSLCQLISKRLGRLTVGTEPDDYRRNFASNIADYVFDPADMSIESILALNDNRKFDIVVDCVGNQLHTALELIGKGGRIIPMGYNDQYEVSIRPTDFINNGVNIIGKVAVHQIVGMALEFAQSIPELEGLITSKVALEHYEQAFNETMGYHMRTGDPLPMTSVKSILVC</sequence>
<organism evidence="6 7">
    <name type="scientific">Paenibacillus etheri</name>
    <dbReference type="NCBI Taxonomy" id="1306852"/>
    <lineage>
        <taxon>Bacteria</taxon>
        <taxon>Bacillati</taxon>
        <taxon>Bacillota</taxon>
        <taxon>Bacilli</taxon>
        <taxon>Bacillales</taxon>
        <taxon>Paenibacillaceae</taxon>
        <taxon>Paenibacillus</taxon>
    </lineage>
</organism>
<proteinExistence type="inferred from homology"/>
<evidence type="ECO:0000256" key="4">
    <source>
        <dbReference type="RuleBase" id="RU361277"/>
    </source>
</evidence>
<keyword evidence="2 4" id="KW-0862">Zinc</keyword>
<evidence type="ECO:0000313" key="7">
    <source>
        <dbReference type="Proteomes" id="UP000054709"/>
    </source>
</evidence>
<dbReference type="Pfam" id="PF00107">
    <property type="entry name" value="ADH_zinc_N"/>
    <property type="match status" value="1"/>
</dbReference>
<dbReference type="Pfam" id="PF08240">
    <property type="entry name" value="ADH_N"/>
    <property type="match status" value="1"/>
</dbReference>
<dbReference type="PROSITE" id="PS00059">
    <property type="entry name" value="ADH_ZINC"/>
    <property type="match status" value="1"/>
</dbReference>
<dbReference type="Gene3D" id="3.40.50.720">
    <property type="entry name" value="NAD(P)-binding Rossmann-like Domain"/>
    <property type="match status" value="1"/>
</dbReference>
<dbReference type="InterPro" id="IPR011032">
    <property type="entry name" value="GroES-like_sf"/>
</dbReference>
<dbReference type="SUPFAM" id="SSF51735">
    <property type="entry name" value="NAD(P)-binding Rossmann-fold domains"/>
    <property type="match status" value="1"/>
</dbReference>
<dbReference type="PANTHER" id="PTHR43401:SF2">
    <property type="entry name" value="L-THREONINE 3-DEHYDROGENASE"/>
    <property type="match status" value="1"/>
</dbReference>
<dbReference type="InterPro" id="IPR050129">
    <property type="entry name" value="Zn_alcohol_dh"/>
</dbReference>
<evidence type="ECO:0000259" key="5">
    <source>
        <dbReference type="SMART" id="SM00829"/>
    </source>
</evidence>
<dbReference type="EMBL" id="LCZJ02000018">
    <property type="protein sequence ID" value="KTD87478.1"/>
    <property type="molecule type" value="Genomic_DNA"/>
</dbReference>
<dbReference type="GO" id="GO:0008270">
    <property type="term" value="F:zinc ion binding"/>
    <property type="evidence" value="ECO:0007669"/>
    <property type="project" value="InterPro"/>
</dbReference>
<dbReference type="InterPro" id="IPR020843">
    <property type="entry name" value="ER"/>
</dbReference>
<dbReference type="RefSeq" id="WP_060622996.1">
    <property type="nucleotide sequence ID" value="NZ_LCZJ02000018.1"/>
</dbReference>
<dbReference type="InterPro" id="IPR036291">
    <property type="entry name" value="NAD(P)-bd_dom_sf"/>
</dbReference>
<comment type="similarity">
    <text evidence="4">Belongs to the zinc-containing alcohol dehydrogenase family.</text>
</comment>
<feature type="domain" description="Enoyl reductase (ER)" evidence="5">
    <location>
        <begin position="7"/>
        <end position="332"/>
    </location>
</feature>
<keyword evidence="7" id="KW-1185">Reference proteome</keyword>
<dbReference type="InterPro" id="IPR013149">
    <property type="entry name" value="ADH-like_C"/>
</dbReference>
<comment type="caution">
    <text evidence="6">The sequence shown here is derived from an EMBL/GenBank/DDBJ whole genome shotgun (WGS) entry which is preliminary data.</text>
</comment>
<dbReference type="PANTHER" id="PTHR43401">
    <property type="entry name" value="L-THREONINE 3-DEHYDROGENASE"/>
    <property type="match status" value="1"/>
</dbReference>
<reference evidence="6 7" key="1">
    <citation type="journal article" date="2015" name="Int. Biodeterior. Biodegradation">
        <title>Physiological and genetic screening methods for the isolation of methyl tert-butyl ether-degrading bacteria for bioremediation purposes.</title>
        <authorList>
            <person name="Guisado I.M."/>
            <person name="Purswani J."/>
            <person name="Gonzalez Lopez J."/>
            <person name="Pozo C."/>
        </authorList>
    </citation>
    <scope>NUCLEOTIDE SEQUENCE [LARGE SCALE GENOMIC DNA]</scope>
    <source>
        <strain evidence="6 7">SH7</strain>
    </source>
</reference>
<keyword evidence="1 4" id="KW-0479">Metal-binding</keyword>
<protein>
    <submittedName>
        <fullName evidence="6">Alcohol dehydrogenase</fullName>
    </submittedName>
</protein>
<comment type="cofactor">
    <cofactor evidence="4">
        <name>Zn(2+)</name>
        <dbReference type="ChEBI" id="CHEBI:29105"/>
    </cofactor>
</comment>
<dbReference type="InterPro" id="IPR013154">
    <property type="entry name" value="ADH-like_N"/>
</dbReference>
<accession>A0A0W1B1L9</accession>
<keyword evidence="3" id="KW-0560">Oxidoreductase</keyword>
<dbReference type="OrthoDB" id="9777057at2"/>
<dbReference type="Gene3D" id="3.90.180.10">
    <property type="entry name" value="Medium-chain alcohol dehydrogenases, catalytic domain"/>
    <property type="match status" value="1"/>
</dbReference>
<name>A0A0W1B1L9_9BACL</name>
<evidence type="ECO:0000313" key="6">
    <source>
        <dbReference type="EMBL" id="KTD87478.1"/>
    </source>
</evidence>
<dbReference type="SMART" id="SM00829">
    <property type="entry name" value="PKS_ER"/>
    <property type="match status" value="1"/>
</dbReference>
<dbReference type="InterPro" id="IPR002328">
    <property type="entry name" value="ADH_Zn_CS"/>
</dbReference>